<accession>A0A8T1NSR6</accession>
<dbReference type="Proteomes" id="UP000811609">
    <property type="component" value="Chromosome 13"/>
</dbReference>
<evidence type="ECO:0000313" key="1">
    <source>
        <dbReference type="EMBL" id="KAG6632721.1"/>
    </source>
</evidence>
<proteinExistence type="predicted"/>
<reference evidence="1" key="1">
    <citation type="submission" date="2020-12" db="EMBL/GenBank/DDBJ databases">
        <title>WGS assembly of Carya illinoinensis cv. Pawnee.</title>
        <authorList>
            <person name="Platts A."/>
            <person name="Shu S."/>
            <person name="Wright S."/>
            <person name="Barry K."/>
            <person name="Edger P."/>
            <person name="Pires J.C."/>
            <person name="Schmutz J."/>
        </authorList>
    </citation>
    <scope>NUCLEOTIDE SEQUENCE</scope>
    <source>
        <tissue evidence="1">Leaf</tissue>
    </source>
</reference>
<dbReference type="EMBL" id="CM031821">
    <property type="protein sequence ID" value="KAG6632721.1"/>
    <property type="molecule type" value="Genomic_DNA"/>
</dbReference>
<comment type="caution">
    <text evidence="1">The sequence shown here is derived from an EMBL/GenBank/DDBJ whole genome shotgun (WGS) entry which is preliminary data.</text>
</comment>
<gene>
    <name evidence="1" type="ORF">CIPAW_13G178000</name>
</gene>
<organism evidence="1 2">
    <name type="scientific">Carya illinoinensis</name>
    <name type="common">Pecan</name>
    <dbReference type="NCBI Taxonomy" id="32201"/>
    <lineage>
        <taxon>Eukaryota</taxon>
        <taxon>Viridiplantae</taxon>
        <taxon>Streptophyta</taxon>
        <taxon>Embryophyta</taxon>
        <taxon>Tracheophyta</taxon>
        <taxon>Spermatophyta</taxon>
        <taxon>Magnoliopsida</taxon>
        <taxon>eudicotyledons</taxon>
        <taxon>Gunneridae</taxon>
        <taxon>Pentapetalae</taxon>
        <taxon>rosids</taxon>
        <taxon>fabids</taxon>
        <taxon>Fagales</taxon>
        <taxon>Juglandaceae</taxon>
        <taxon>Carya</taxon>
    </lineage>
</organism>
<keyword evidence="2" id="KW-1185">Reference proteome</keyword>
<evidence type="ECO:0000313" key="2">
    <source>
        <dbReference type="Proteomes" id="UP000811609"/>
    </source>
</evidence>
<protein>
    <submittedName>
        <fullName evidence="1">Uncharacterized protein</fullName>
    </submittedName>
</protein>
<dbReference type="AlphaFoldDB" id="A0A8T1NSR6"/>
<name>A0A8T1NSR6_CARIL</name>
<sequence>MQLFFNLYTLYIYRHQPACLFLCCLNRRKEYLDDDHEQMMSATARSSIINAYTFCRPRTRQKVVPSVVRKHNFASNLHIRKIEVRVMTFITLKITQGKVPKS</sequence>